<sequence length="108" mass="11994">MTTQPAQHGADRRRPTPSHNGLERHVQTVLTMGVAALMAWQLTTIEQMRVELAILSGRVDALAARVDEASSERYRSSDAHRDFALRDQAIEALEARVDQVEEICGGQQ</sequence>
<reference evidence="2" key="1">
    <citation type="submission" date="2015-04" db="EMBL/GenBank/DDBJ databases">
        <authorList>
            <person name="Syromyatnikov M.Y."/>
            <person name="Popov V.N."/>
        </authorList>
    </citation>
    <scope>NUCLEOTIDE SEQUENCE</scope>
    <source>
        <strain evidence="2">MO-1</strain>
    </source>
</reference>
<dbReference type="EMBL" id="LO017727">
    <property type="protein sequence ID" value="CRH06050.1"/>
    <property type="molecule type" value="Genomic_DNA"/>
</dbReference>
<feature type="region of interest" description="Disordered" evidence="1">
    <location>
        <begin position="1"/>
        <end position="24"/>
    </location>
</feature>
<dbReference type="AlphaFoldDB" id="A0A1S7LGH0"/>
<evidence type="ECO:0000313" key="2">
    <source>
        <dbReference type="EMBL" id="CRH06050.1"/>
    </source>
</evidence>
<name>A0A1S7LGH0_MAGMO</name>
<organism evidence="2">
    <name type="scientific">Magnetococcus massalia (strain MO-1)</name>
    <dbReference type="NCBI Taxonomy" id="451514"/>
    <lineage>
        <taxon>Bacteria</taxon>
        <taxon>Pseudomonadati</taxon>
        <taxon>Pseudomonadota</taxon>
        <taxon>Magnetococcia</taxon>
        <taxon>Magnetococcales</taxon>
        <taxon>Magnetococcaceae</taxon>
        <taxon>Magnetococcus</taxon>
    </lineage>
</organism>
<protein>
    <submittedName>
        <fullName evidence="2">Uncharacterized protein</fullName>
    </submittedName>
</protein>
<gene>
    <name evidence="2" type="ORF">MAGMO_1874</name>
</gene>
<proteinExistence type="predicted"/>
<evidence type="ECO:0000256" key="1">
    <source>
        <dbReference type="SAM" id="MobiDB-lite"/>
    </source>
</evidence>
<accession>A0A1S7LGH0</accession>